<dbReference type="InterPro" id="IPR011335">
    <property type="entry name" value="Restrct_endonuc-II-like"/>
</dbReference>
<dbReference type="EC" id="3.1.-.-" evidence="6"/>
<dbReference type="Gene3D" id="3.40.960.10">
    <property type="entry name" value="VSR Endonuclease"/>
    <property type="match status" value="1"/>
</dbReference>
<name>A0A501WSC2_9RHOB</name>
<gene>
    <name evidence="7" type="primary">vsr</name>
    <name evidence="7" type="ORF">FJM51_06460</name>
</gene>
<dbReference type="SUPFAM" id="SSF52980">
    <property type="entry name" value="Restriction endonuclease-like"/>
    <property type="match status" value="1"/>
</dbReference>
<comment type="function">
    <text evidence="6">May nick specific sequences that contain T:G mispairs resulting from m5C-deamination.</text>
</comment>
<keyword evidence="8" id="KW-1185">Reference proteome</keyword>
<dbReference type="GO" id="GO:0006298">
    <property type="term" value="P:mismatch repair"/>
    <property type="evidence" value="ECO:0007669"/>
    <property type="project" value="UniProtKB-UniRule"/>
</dbReference>
<dbReference type="Pfam" id="PF03852">
    <property type="entry name" value="Vsr"/>
    <property type="match status" value="1"/>
</dbReference>
<dbReference type="Proteomes" id="UP000319255">
    <property type="component" value="Unassembled WGS sequence"/>
</dbReference>
<evidence type="ECO:0000313" key="8">
    <source>
        <dbReference type="Proteomes" id="UP000319255"/>
    </source>
</evidence>
<evidence type="ECO:0000256" key="4">
    <source>
        <dbReference type="ARBA" id="ARBA00022801"/>
    </source>
</evidence>
<dbReference type="NCBIfam" id="TIGR00632">
    <property type="entry name" value="vsr"/>
    <property type="match status" value="1"/>
</dbReference>
<evidence type="ECO:0000256" key="3">
    <source>
        <dbReference type="ARBA" id="ARBA00022763"/>
    </source>
</evidence>
<dbReference type="GO" id="GO:0016787">
    <property type="term" value="F:hydrolase activity"/>
    <property type="evidence" value="ECO:0007669"/>
    <property type="project" value="UniProtKB-KW"/>
</dbReference>
<evidence type="ECO:0000256" key="6">
    <source>
        <dbReference type="PIRNR" id="PIRNR018267"/>
    </source>
</evidence>
<evidence type="ECO:0000313" key="7">
    <source>
        <dbReference type="EMBL" id="TPE52268.1"/>
    </source>
</evidence>
<dbReference type="InterPro" id="IPR004603">
    <property type="entry name" value="DNA_mismatch_endonuc_vsr"/>
</dbReference>
<keyword evidence="5 6" id="KW-0234">DNA repair</keyword>
<dbReference type="GO" id="GO:0004519">
    <property type="term" value="F:endonuclease activity"/>
    <property type="evidence" value="ECO:0007669"/>
    <property type="project" value="UniProtKB-KW"/>
</dbReference>
<sequence length="134" mass="15507">MALVKGKDTKPELRVRRLAHAMGYRFRLHRRDLPGVPDLVFPGRRAVVFVHGCFWHRHPDPGCWRSRLPKSRPEFWIPKLEANVARDGAARAALEARGWRVLTVWECETTPRRREALVERLRAFLGPPGAQVRS</sequence>
<dbReference type="AlphaFoldDB" id="A0A501WSC2"/>
<evidence type="ECO:0000256" key="1">
    <source>
        <dbReference type="ARBA" id="ARBA00022722"/>
    </source>
</evidence>
<dbReference type="OrthoDB" id="9801520at2"/>
<keyword evidence="4 6" id="KW-0378">Hydrolase</keyword>
<keyword evidence="3 6" id="KW-0227">DNA damage</keyword>
<evidence type="ECO:0000256" key="2">
    <source>
        <dbReference type="ARBA" id="ARBA00022759"/>
    </source>
</evidence>
<proteinExistence type="inferred from homology"/>
<organism evidence="7 8">
    <name type="scientific">Amaricoccus solimangrovi</name>
    <dbReference type="NCBI Taxonomy" id="2589815"/>
    <lineage>
        <taxon>Bacteria</taxon>
        <taxon>Pseudomonadati</taxon>
        <taxon>Pseudomonadota</taxon>
        <taxon>Alphaproteobacteria</taxon>
        <taxon>Rhodobacterales</taxon>
        <taxon>Paracoccaceae</taxon>
        <taxon>Amaricoccus</taxon>
    </lineage>
</organism>
<comment type="caution">
    <text evidence="7">The sequence shown here is derived from an EMBL/GenBank/DDBJ whole genome shotgun (WGS) entry which is preliminary data.</text>
</comment>
<evidence type="ECO:0000256" key="5">
    <source>
        <dbReference type="ARBA" id="ARBA00023204"/>
    </source>
</evidence>
<reference evidence="7 8" key="1">
    <citation type="submission" date="2019-06" db="EMBL/GenBank/DDBJ databases">
        <title>A novel bacterium of genus Amaricoccus, isolated from marine sediment.</title>
        <authorList>
            <person name="Huang H."/>
            <person name="Mo K."/>
            <person name="Hu Y."/>
        </authorList>
    </citation>
    <scope>NUCLEOTIDE SEQUENCE [LARGE SCALE GENOMIC DNA]</scope>
    <source>
        <strain evidence="7 8">HB172011</strain>
    </source>
</reference>
<dbReference type="PIRSF" id="PIRSF018267">
    <property type="entry name" value="VSR_endonuc"/>
    <property type="match status" value="1"/>
</dbReference>
<dbReference type="EMBL" id="VFRP01000004">
    <property type="protein sequence ID" value="TPE52268.1"/>
    <property type="molecule type" value="Genomic_DNA"/>
</dbReference>
<protein>
    <recommendedName>
        <fullName evidence="6">Very short patch repair endonuclease</fullName>
        <ecNumber evidence="6">3.1.-.-</ecNumber>
    </recommendedName>
</protein>
<dbReference type="CDD" id="cd00221">
    <property type="entry name" value="Vsr"/>
    <property type="match status" value="1"/>
</dbReference>
<accession>A0A501WSC2</accession>
<keyword evidence="2 6" id="KW-0255">Endonuclease</keyword>
<keyword evidence="1 6" id="KW-0540">Nuclease</keyword>
<comment type="similarity">
    <text evidence="6">Belongs to the vsr family.</text>
</comment>